<keyword evidence="2 5" id="KW-0812">Transmembrane</keyword>
<evidence type="ECO:0000256" key="3">
    <source>
        <dbReference type="ARBA" id="ARBA00022989"/>
    </source>
</evidence>
<dbReference type="GO" id="GO:0004252">
    <property type="term" value="F:serine-type endopeptidase activity"/>
    <property type="evidence" value="ECO:0007669"/>
    <property type="project" value="InterPro"/>
</dbReference>
<keyword evidence="4 5" id="KW-0472">Membrane</keyword>
<dbReference type="Proteomes" id="UP000288361">
    <property type="component" value="Unassembled WGS sequence"/>
</dbReference>
<sequence>MHYLNRYWVGLVLVLGISCVLQLLPQWHQQLSFHSETVMSQGWPLITTHFIHLNWTHALFNLAGLTLIVVIWREYWNTRWLVNALLLSSAATSLILWLLPITIIFVGLSGVLHGLLGYCLIKDIKAGKKWMWLILIALIGKVVVELLGWQPDHFVGQHVSYIHAAGLLTALLLYKLERRRLSDAVPHKD</sequence>
<dbReference type="SUPFAM" id="SSF144091">
    <property type="entry name" value="Rhomboid-like"/>
    <property type="match status" value="1"/>
</dbReference>
<proteinExistence type="predicted"/>
<evidence type="ECO:0000256" key="4">
    <source>
        <dbReference type="ARBA" id="ARBA00023136"/>
    </source>
</evidence>
<evidence type="ECO:0000256" key="1">
    <source>
        <dbReference type="ARBA" id="ARBA00004141"/>
    </source>
</evidence>
<protein>
    <submittedName>
        <fullName evidence="7">Rhombosortase</fullName>
    </submittedName>
</protein>
<evidence type="ECO:0000259" key="6">
    <source>
        <dbReference type="Pfam" id="PF01694"/>
    </source>
</evidence>
<dbReference type="EMBL" id="PIQA01000001">
    <property type="protein sequence ID" value="RUO67549.1"/>
    <property type="molecule type" value="Genomic_DNA"/>
</dbReference>
<evidence type="ECO:0000313" key="7">
    <source>
        <dbReference type="EMBL" id="RUO67549.1"/>
    </source>
</evidence>
<dbReference type="GO" id="GO:0016020">
    <property type="term" value="C:membrane"/>
    <property type="evidence" value="ECO:0007669"/>
    <property type="project" value="UniProtKB-SubCell"/>
</dbReference>
<dbReference type="InterPro" id="IPR022764">
    <property type="entry name" value="Peptidase_S54_rhomboid_dom"/>
</dbReference>
<gene>
    <name evidence="7" type="primary">rrtA</name>
    <name evidence="7" type="ORF">CWI73_01385</name>
</gene>
<dbReference type="InterPro" id="IPR023826">
    <property type="entry name" value="Rhom-like_SP_proteobac"/>
</dbReference>
<dbReference type="Gene3D" id="1.20.1540.10">
    <property type="entry name" value="Rhomboid-like"/>
    <property type="match status" value="1"/>
</dbReference>
<evidence type="ECO:0000256" key="5">
    <source>
        <dbReference type="SAM" id="Phobius"/>
    </source>
</evidence>
<evidence type="ECO:0000256" key="2">
    <source>
        <dbReference type="ARBA" id="ARBA00022692"/>
    </source>
</evidence>
<dbReference type="Pfam" id="PF01694">
    <property type="entry name" value="Rhomboid"/>
    <property type="match status" value="1"/>
</dbReference>
<dbReference type="InterPro" id="IPR035952">
    <property type="entry name" value="Rhomboid-like_sf"/>
</dbReference>
<evidence type="ECO:0000313" key="8">
    <source>
        <dbReference type="Proteomes" id="UP000288361"/>
    </source>
</evidence>
<dbReference type="RefSeq" id="WP_053953550.1">
    <property type="nucleotide sequence ID" value="NZ_JBHUMT010000016.1"/>
</dbReference>
<feature type="domain" description="Peptidase S54 rhomboid" evidence="6">
    <location>
        <begin position="41"/>
        <end position="174"/>
    </location>
</feature>
<keyword evidence="3 5" id="KW-1133">Transmembrane helix</keyword>
<name>A0A432YW47_9GAMM</name>
<organism evidence="7 8">
    <name type="scientific">Idiomarina piscisalsi</name>
    <dbReference type="NCBI Taxonomy" id="1096243"/>
    <lineage>
        <taxon>Bacteria</taxon>
        <taxon>Pseudomonadati</taxon>
        <taxon>Pseudomonadota</taxon>
        <taxon>Gammaproteobacteria</taxon>
        <taxon>Alteromonadales</taxon>
        <taxon>Idiomarinaceae</taxon>
        <taxon>Idiomarina</taxon>
    </lineage>
</organism>
<feature type="transmembrane region" description="Helical" evidence="5">
    <location>
        <begin position="95"/>
        <end position="118"/>
    </location>
</feature>
<dbReference type="PROSITE" id="PS51257">
    <property type="entry name" value="PROKAR_LIPOPROTEIN"/>
    <property type="match status" value="1"/>
</dbReference>
<reference evidence="7 8" key="1">
    <citation type="journal article" date="2011" name="Front. Microbiol.">
        <title>Genomic signatures of strain selection and enhancement in Bacillus atrophaeus var. globigii, a historical biowarfare simulant.</title>
        <authorList>
            <person name="Gibbons H.S."/>
            <person name="Broomall S.M."/>
            <person name="McNew L.A."/>
            <person name="Daligault H."/>
            <person name="Chapman C."/>
            <person name="Bruce D."/>
            <person name="Karavis M."/>
            <person name="Krepps M."/>
            <person name="McGregor P.A."/>
            <person name="Hong C."/>
            <person name="Park K.H."/>
            <person name="Akmal A."/>
            <person name="Feldman A."/>
            <person name="Lin J.S."/>
            <person name="Chang W.E."/>
            <person name="Higgs B.W."/>
            <person name="Demirev P."/>
            <person name="Lindquist J."/>
            <person name="Liem A."/>
            <person name="Fochler E."/>
            <person name="Read T.D."/>
            <person name="Tapia R."/>
            <person name="Johnson S."/>
            <person name="Bishop-Lilly K.A."/>
            <person name="Detter C."/>
            <person name="Han C."/>
            <person name="Sozhamannan S."/>
            <person name="Rosenzweig C.N."/>
            <person name="Skowronski E.W."/>
        </authorList>
    </citation>
    <scope>NUCLEOTIDE SEQUENCE [LARGE SCALE GENOMIC DNA]</scope>
    <source>
        <strain evidence="7 8">TPS4-2</strain>
    </source>
</reference>
<feature type="transmembrane region" description="Helical" evidence="5">
    <location>
        <begin position="6"/>
        <end position="24"/>
    </location>
</feature>
<feature type="transmembrane region" description="Helical" evidence="5">
    <location>
        <begin position="155"/>
        <end position="174"/>
    </location>
</feature>
<comment type="caution">
    <text evidence="7">The sequence shown here is derived from an EMBL/GenBank/DDBJ whole genome shotgun (WGS) entry which is preliminary data.</text>
</comment>
<comment type="subcellular location">
    <subcellularLocation>
        <location evidence="1">Membrane</location>
        <topology evidence="1">Multi-pass membrane protein</topology>
    </subcellularLocation>
</comment>
<accession>A0A432YW47</accession>
<feature type="transmembrane region" description="Helical" evidence="5">
    <location>
        <begin position="58"/>
        <end position="75"/>
    </location>
</feature>
<feature type="transmembrane region" description="Helical" evidence="5">
    <location>
        <begin position="130"/>
        <end position="149"/>
    </location>
</feature>
<dbReference type="AlphaFoldDB" id="A0A432YW47"/>
<dbReference type="NCBIfam" id="TIGR03902">
    <property type="entry name" value="rhom_GG_sort"/>
    <property type="match status" value="1"/>
</dbReference>